<dbReference type="CDD" id="cd05154">
    <property type="entry name" value="ACAD10_11_N-like"/>
    <property type="match status" value="1"/>
</dbReference>
<evidence type="ECO:0000313" key="2">
    <source>
        <dbReference type="EMBL" id="HBQ49272.1"/>
    </source>
</evidence>
<dbReference type="SUPFAM" id="SSF56112">
    <property type="entry name" value="Protein kinase-like (PK-like)"/>
    <property type="match status" value="1"/>
</dbReference>
<proteinExistence type="predicted"/>
<dbReference type="eggNOG" id="COG3173">
    <property type="taxonomic scope" value="Bacteria"/>
</dbReference>
<evidence type="ECO:0000259" key="1">
    <source>
        <dbReference type="Pfam" id="PF01636"/>
    </source>
</evidence>
<dbReference type="InterPro" id="IPR041726">
    <property type="entry name" value="ACAD10_11_N"/>
</dbReference>
<dbReference type="Proteomes" id="UP000263957">
    <property type="component" value="Unassembled WGS sequence"/>
</dbReference>
<dbReference type="PANTHER" id="PTHR47829:SF3">
    <property type="entry name" value="AMINOGLYCOSIDE PHOSPHOTRANSFERASE DOMAIN-CONTAINING PROTEIN"/>
    <property type="match status" value="1"/>
</dbReference>
<organism evidence="3 4">
    <name type="scientific">Hyphomonas atlantica</name>
    <dbReference type="NCBI Taxonomy" id="1280948"/>
    <lineage>
        <taxon>Bacteria</taxon>
        <taxon>Pseudomonadati</taxon>
        <taxon>Pseudomonadota</taxon>
        <taxon>Alphaproteobacteria</taxon>
        <taxon>Hyphomonadales</taxon>
        <taxon>Hyphomonadaceae</taxon>
        <taxon>Hyphomonas</taxon>
    </lineage>
</organism>
<dbReference type="PATRIC" id="fig|1280948.3.peg.1025"/>
<dbReference type="Proteomes" id="UP000024547">
    <property type="component" value="Unassembled WGS sequence"/>
</dbReference>
<dbReference type="Gene3D" id="3.90.1200.10">
    <property type="match status" value="1"/>
</dbReference>
<sequence length="362" mass="40671">MAEGETAEELFTGTKPVADTHKFDEAKLAAWMEANVEGYEGPLEVRQFKGGQSNPTYQLVTPNKKYVMRRKPPGKLLPSAHAVDREYRVISALYPLGYPVARPYGLCTDESVVGTMFYVMDMVEGRILWDGTLPDYEPAERRAIYEAKVKTFADLHNVDWRAAGLEGFGKEGDYVARQIHRWTKQYKASETQHIPEMEQLIEWLPNNIPPGDKTTIVHGDYRLDNMVLHPTEPRVIAVLDWELCTLGDPLADFSYHLMNWVMPPGDSSRGSIMAIDDLKAWGIPTMDEYVDLYCKHTGRDGLPELDYYFAYNGFRLAGILQGIIGRVRDGTANSANAESNAARVVPLAKFAAEYARRAGMPG</sequence>
<dbReference type="OrthoDB" id="3806873at2"/>
<dbReference type="InterPro" id="IPR052898">
    <property type="entry name" value="ACAD10-like"/>
</dbReference>
<dbReference type="EMBL" id="AWFH01000005">
    <property type="protein sequence ID" value="KCZ63588.1"/>
    <property type="molecule type" value="Genomic_DNA"/>
</dbReference>
<reference evidence="2 5" key="2">
    <citation type="journal article" date="2018" name="Nat. Biotechnol.">
        <title>A standardized bacterial taxonomy based on genome phylogeny substantially revises the tree of life.</title>
        <authorList>
            <person name="Parks D.H."/>
            <person name="Chuvochina M."/>
            <person name="Waite D.W."/>
            <person name="Rinke C."/>
            <person name="Skarshewski A."/>
            <person name="Chaumeil P.A."/>
            <person name="Hugenholtz P."/>
        </authorList>
    </citation>
    <scope>NUCLEOTIDE SEQUENCE [LARGE SCALE GENOMIC DNA]</scope>
    <source>
        <strain evidence="2">UBA10378</strain>
    </source>
</reference>
<dbReference type="AlphaFoldDB" id="A0A059E7G6"/>
<dbReference type="EMBL" id="DOGS01000206">
    <property type="protein sequence ID" value="HBQ49272.1"/>
    <property type="molecule type" value="Genomic_DNA"/>
</dbReference>
<accession>A0A059E7G6</accession>
<dbReference type="PANTHER" id="PTHR47829">
    <property type="entry name" value="HYDROLASE, PUTATIVE (AFU_ORTHOLOGUE AFUA_1G12880)-RELATED"/>
    <property type="match status" value="1"/>
</dbReference>
<dbReference type="Gene3D" id="3.30.200.20">
    <property type="entry name" value="Phosphorylase Kinase, domain 1"/>
    <property type="match status" value="1"/>
</dbReference>
<evidence type="ECO:0000313" key="4">
    <source>
        <dbReference type="Proteomes" id="UP000024547"/>
    </source>
</evidence>
<name>A0A059E7G6_9PROT</name>
<dbReference type="GO" id="GO:0016740">
    <property type="term" value="F:transferase activity"/>
    <property type="evidence" value="ECO:0007669"/>
    <property type="project" value="UniProtKB-KW"/>
</dbReference>
<feature type="domain" description="Aminoglycoside phosphotransferase" evidence="1">
    <location>
        <begin position="44"/>
        <end position="276"/>
    </location>
</feature>
<dbReference type="InterPro" id="IPR011009">
    <property type="entry name" value="Kinase-like_dom_sf"/>
</dbReference>
<gene>
    <name evidence="2" type="ORF">DD728_10375</name>
    <name evidence="3" type="ORF">HY36_13930</name>
</gene>
<dbReference type="Pfam" id="PF01636">
    <property type="entry name" value="APH"/>
    <property type="match status" value="1"/>
</dbReference>
<evidence type="ECO:0000313" key="3">
    <source>
        <dbReference type="EMBL" id="KCZ63588.1"/>
    </source>
</evidence>
<dbReference type="InterPro" id="IPR002575">
    <property type="entry name" value="Aminoglycoside_PTrfase"/>
</dbReference>
<keyword evidence="3" id="KW-0808">Transferase</keyword>
<dbReference type="RefSeq" id="WP_035549422.1">
    <property type="nucleotide sequence ID" value="NZ_AWFH01000005.1"/>
</dbReference>
<reference evidence="3 4" key="1">
    <citation type="journal article" date="2014" name="Antonie Van Leeuwenhoek">
        <title>Hyphomonas beringensis sp. nov. and Hyphomonas chukchiensis sp. nov., isolated from surface seawater of the Bering Sea and Chukchi Sea.</title>
        <authorList>
            <person name="Li C."/>
            <person name="Lai Q."/>
            <person name="Li G."/>
            <person name="Dong C."/>
            <person name="Wang J."/>
            <person name="Liao Y."/>
            <person name="Shao Z."/>
        </authorList>
    </citation>
    <scope>NUCLEOTIDE SEQUENCE [LARGE SCALE GENOMIC DNA]</scope>
    <source>
        <strain evidence="3 4">22II1-22F38</strain>
    </source>
</reference>
<keyword evidence="4" id="KW-1185">Reference proteome</keyword>
<dbReference type="GeneID" id="92501379"/>
<evidence type="ECO:0000313" key="5">
    <source>
        <dbReference type="Proteomes" id="UP000263957"/>
    </source>
</evidence>
<protein>
    <submittedName>
        <fullName evidence="3">Aminoglycoside phosphotransferase</fullName>
    </submittedName>
    <submittedName>
        <fullName evidence="2">Phosphotransferase family protein</fullName>
    </submittedName>
</protein>
<comment type="caution">
    <text evidence="3">The sequence shown here is derived from an EMBL/GenBank/DDBJ whole genome shotgun (WGS) entry which is preliminary data.</text>
</comment>
<dbReference type="STRING" id="1280948.HY36_13930"/>